<reference evidence="3" key="2">
    <citation type="submission" date="2025-09" db="UniProtKB">
        <authorList>
            <consortium name="Ensembl"/>
        </authorList>
    </citation>
    <scope>IDENTIFICATION</scope>
</reference>
<accession>A0A673ZXM3</accession>
<organism evidence="3 4">
    <name type="scientific">Salmo trutta</name>
    <name type="common">Brown trout</name>
    <dbReference type="NCBI Taxonomy" id="8032"/>
    <lineage>
        <taxon>Eukaryota</taxon>
        <taxon>Metazoa</taxon>
        <taxon>Chordata</taxon>
        <taxon>Craniata</taxon>
        <taxon>Vertebrata</taxon>
        <taxon>Euteleostomi</taxon>
        <taxon>Actinopterygii</taxon>
        <taxon>Neopterygii</taxon>
        <taxon>Teleostei</taxon>
        <taxon>Protacanthopterygii</taxon>
        <taxon>Salmoniformes</taxon>
        <taxon>Salmonidae</taxon>
        <taxon>Salmoninae</taxon>
        <taxon>Salmo</taxon>
    </lineage>
</organism>
<dbReference type="PROSITE" id="PS50005">
    <property type="entry name" value="TPR"/>
    <property type="match status" value="1"/>
</dbReference>
<dbReference type="InParanoid" id="A0A673ZXM3"/>
<evidence type="ECO:0000313" key="3">
    <source>
        <dbReference type="Ensembl" id="ENSSTUP00000051505.1"/>
    </source>
</evidence>
<evidence type="ECO:0000256" key="2">
    <source>
        <dbReference type="SAM" id="MobiDB-lite"/>
    </source>
</evidence>
<name>A0A673ZXM3_SALTR</name>
<dbReference type="Proteomes" id="UP000472277">
    <property type="component" value="Chromosome 12"/>
</dbReference>
<dbReference type="AlphaFoldDB" id="A0A673ZXM3"/>
<evidence type="ECO:0000313" key="4">
    <source>
        <dbReference type="Proteomes" id="UP000472277"/>
    </source>
</evidence>
<dbReference type="GeneTree" id="ENSGT00390000017462"/>
<keyword evidence="1" id="KW-0802">TPR repeat</keyword>
<dbReference type="Gene3D" id="1.25.40.10">
    <property type="entry name" value="Tetratricopeptide repeat domain"/>
    <property type="match status" value="1"/>
</dbReference>
<dbReference type="PANTHER" id="PTHR15544:SF0">
    <property type="entry name" value="TETRATRICOPEPTIDE REPEAT PROTEIN 33"/>
    <property type="match status" value="1"/>
</dbReference>
<proteinExistence type="predicted"/>
<feature type="region of interest" description="Disordered" evidence="2">
    <location>
        <begin position="240"/>
        <end position="266"/>
    </location>
</feature>
<evidence type="ECO:0000256" key="1">
    <source>
        <dbReference type="PROSITE-ProRule" id="PRU00339"/>
    </source>
</evidence>
<dbReference type="PANTHER" id="PTHR15544">
    <property type="entry name" value="OSMOSIS RESPONSIVE FACTOR"/>
    <property type="match status" value="1"/>
</dbReference>
<sequence>MASVGWKRKVGERVSKAAVQQFEAAVEKPEEDGVGKEDEVDWLYAIKRRREVLLEDFAAKSKRLKEEGVVLAQEGRLRWDEAIQMTPENPLLYEMKSQVLTVLQEVFPAVQAAEMAVKLHPLWWEGWQTLGRAQLSLGEVDLAVRSFQVGIHLCPSERTLWSEDLAWARRLQQQRLAARDRTQREEAAQREVLNAPELQRDYDFESDEVVAACAAMAERQRRYEDLKRAAVVVDAEGNAREVTAEEEGSGDTPSSSQYQLVKARGL</sequence>
<reference evidence="3" key="1">
    <citation type="submission" date="2025-08" db="UniProtKB">
        <authorList>
            <consortium name="Ensembl"/>
        </authorList>
    </citation>
    <scope>IDENTIFICATION</scope>
</reference>
<protein>
    <submittedName>
        <fullName evidence="3">Tetratricopeptide repeat domain 33</fullName>
    </submittedName>
</protein>
<dbReference type="FunCoup" id="A0A673ZXM3">
    <property type="interactions" value="670"/>
</dbReference>
<feature type="repeat" description="TPR" evidence="1">
    <location>
        <begin position="124"/>
        <end position="157"/>
    </location>
</feature>
<dbReference type="InterPro" id="IPR011990">
    <property type="entry name" value="TPR-like_helical_dom_sf"/>
</dbReference>
<dbReference type="SUPFAM" id="SSF48452">
    <property type="entry name" value="TPR-like"/>
    <property type="match status" value="1"/>
</dbReference>
<dbReference type="Ensembl" id="ENSSTUT00000053854.1">
    <property type="protein sequence ID" value="ENSSTUP00000051505.1"/>
    <property type="gene ID" value="ENSSTUG00000021767.1"/>
</dbReference>
<dbReference type="OMA" id="ENKXAIR"/>
<keyword evidence="4" id="KW-1185">Reference proteome</keyword>
<dbReference type="InterPro" id="IPR052658">
    <property type="entry name" value="TPR-containing"/>
</dbReference>
<gene>
    <name evidence="3" type="primary">TTC33</name>
    <name evidence="3" type="synonym">LOC115203856</name>
</gene>
<dbReference type="InterPro" id="IPR019734">
    <property type="entry name" value="TPR_rpt"/>
</dbReference>